<dbReference type="Gene3D" id="1.10.287.110">
    <property type="entry name" value="DnaJ domain"/>
    <property type="match status" value="1"/>
</dbReference>
<dbReference type="SMART" id="SM00271">
    <property type="entry name" value="DnaJ"/>
    <property type="match status" value="1"/>
</dbReference>
<feature type="region of interest" description="Disordered" evidence="1">
    <location>
        <begin position="241"/>
        <end position="275"/>
    </location>
</feature>
<feature type="region of interest" description="Disordered" evidence="1">
    <location>
        <begin position="837"/>
        <end position="856"/>
    </location>
</feature>
<evidence type="ECO:0000259" key="2">
    <source>
        <dbReference type="PROSITE" id="PS50076"/>
    </source>
</evidence>
<dbReference type="Pfam" id="PF00226">
    <property type="entry name" value="DnaJ"/>
    <property type="match status" value="1"/>
</dbReference>
<feature type="compositionally biased region" description="Basic and acidic residues" evidence="1">
    <location>
        <begin position="889"/>
        <end position="900"/>
    </location>
</feature>
<dbReference type="InterPro" id="IPR001623">
    <property type="entry name" value="DnaJ_domain"/>
</dbReference>
<feature type="region of interest" description="Disordered" evidence="1">
    <location>
        <begin position="1073"/>
        <end position="1112"/>
    </location>
</feature>
<feature type="region of interest" description="Disordered" evidence="1">
    <location>
        <begin position="1170"/>
        <end position="1200"/>
    </location>
</feature>
<dbReference type="SUPFAM" id="SSF46565">
    <property type="entry name" value="Chaperone J-domain"/>
    <property type="match status" value="1"/>
</dbReference>
<dbReference type="InterPro" id="IPR036869">
    <property type="entry name" value="J_dom_sf"/>
</dbReference>
<feature type="compositionally biased region" description="Basic and acidic residues" evidence="1">
    <location>
        <begin position="478"/>
        <end position="495"/>
    </location>
</feature>
<feature type="compositionally biased region" description="Low complexity" evidence="1">
    <location>
        <begin position="1094"/>
        <end position="1108"/>
    </location>
</feature>
<reference evidence="3" key="1">
    <citation type="submission" date="2021-01" db="EMBL/GenBank/DDBJ databases">
        <authorList>
            <person name="Corre E."/>
            <person name="Pelletier E."/>
            <person name="Niang G."/>
            <person name="Scheremetjew M."/>
            <person name="Finn R."/>
            <person name="Kale V."/>
            <person name="Holt S."/>
            <person name="Cochrane G."/>
            <person name="Meng A."/>
            <person name="Brown T."/>
            <person name="Cohen L."/>
        </authorList>
    </citation>
    <scope>NUCLEOTIDE SEQUENCE</scope>
    <source>
        <strain evidence="3">CCAP 955/1</strain>
    </source>
</reference>
<dbReference type="PROSITE" id="PS50076">
    <property type="entry name" value="DNAJ_2"/>
    <property type="match status" value="1"/>
</dbReference>
<feature type="region of interest" description="Disordered" evidence="1">
    <location>
        <begin position="180"/>
        <end position="207"/>
    </location>
</feature>
<feature type="domain" description="J" evidence="2">
    <location>
        <begin position="338"/>
        <end position="405"/>
    </location>
</feature>
<organism evidence="3">
    <name type="scientific">Spumella elongata</name>
    <dbReference type="NCBI Taxonomy" id="89044"/>
    <lineage>
        <taxon>Eukaryota</taxon>
        <taxon>Sar</taxon>
        <taxon>Stramenopiles</taxon>
        <taxon>Ochrophyta</taxon>
        <taxon>Chrysophyceae</taxon>
        <taxon>Chromulinales</taxon>
        <taxon>Chromulinaceae</taxon>
        <taxon>Spumella</taxon>
    </lineage>
</organism>
<feature type="compositionally biased region" description="Basic and acidic residues" evidence="1">
    <location>
        <begin position="254"/>
        <end position="275"/>
    </location>
</feature>
<proteinExistence type="predicted"/>
<feature type="compositionally biased region" description="Low complexity" evidence="1">
    <location>
        <begin position="1170"/>
        <end position="1186"/>
    </location>
</feature>
<dbReference type="PRINTS" id="PR00625">
    <property type="entry name" value="JDOMAIN"/>
</dbReference>
<dbReference type="CDD" id="cd06257">
    <property type="entry name" value="DnaJ"/>
    <property type="match status" value="1"/>
</dbReference>
<feature type="region of interest" description="Disordered" evidence="1">
    <location>
        <begin position="865"/>
        <end position="900"/>
    </location>
</feature>
<feature type="region of interest" description="Disordered" evidence="1">
    <location>
        <begin position="571"/>
        <end position="595"/>
    </location>
</feature>
<gene>
    <name evidence="3" type="ORF">SELO1098_LOCUS3383</name>
</gene>
<sequence length="1339" mass="145812">MAAKSEVQGKKWLREASMRRLSLFVKNKTELIGNAAQLGMGVLHPDTLEKSGLSTVEIFHLEQWVAGVETGRQCMLAILDNRLLQNNDNDSREQQTVNKEDFKPVELIRSLMNLPEDFLCDGGYIYETVFQRAPAGVVREALQMLVQTSFEKSPSQLGIEQINLAIKQLRLNNLGGIAGSAVNTDDHEETEDSNTDETKKAQQLRGTASEETFRLQIMIELIRIHIVNMNKKRLAADGITHISPSEDSTNLDDFLNKNKGDKSAKKSTSESDKANPKIDMHTIEKHLRTPLKVVFEQAGGMSADELEGTNSLLKPYLKQLSSLKTSLAAELKDLQDSRAFLALGLSSEASDEAIKKAYRMLAIRLHPDKPGGDTARFQALQDSYQEIMRKRKADSAERAAMEEVRNRYREKPAAADASKNKTESGKKQDTAMGEDEVKHQDSTTEEVSPEEEVENQEVPQEECSDDEEDFDDNGDLIVKPEKTKSVKKDKKDAAKPENAYDNDFPSDEASIEKKDSDCEDDADTVDEAEDVDVENEDNDDLFADRDIEEVMKGLDGSEDVEEVFRRLSEAKSKTQPAFGTPNPAHTLGGGTAGAGTGKAPVPVSYESEVEHARAVVKQIGEILQRIKKAAGEVTQLAQLNIKWQKLLDKAMEPGNNIKEVFKVLTASTGPKSVLKGNKNSPNNLSNVDACALQQAIMPVELICDWAQQVSALAMELPNLCGVRYAAAASGNKAFIMAIERAMHLSLGALKTVLQLINSQEQLASCVRRVKDSIKIAAENEDIQELLLEMIRTGVKSNVITISSTVDRVVETAMAASEVRDQVQQLMKDVERMERAEVKRRAAEQESQQAEDDYCEEDKEALRKCREDRREEDRNMRRQGGEDGAQANKDGAKGDKAAESGSLDDLKDKIRLLQVQLKVQHVQALQSMNSEVVLLQGQIIKELQALPFVTSVESLFTDSARVKKTTPAPSATSAEEPRDFKTSILTLVADLIDSACHALRNDLLSPPPSPASPSTPVTSSDNAAGSVMDPRDRLNVHFGWMKIVLADGSSFSKTHLDSVAAALAEQTSSAVSADTEACASETAVEEGVPSGPDVTPEGSAAPATEAPTTSEEEVSMRLALLPDYRAKTLYLASLVDIVAVHDIIGPQLLQRLEEILLEGKECIARDKLKPVTGTESAEVSSESAGEGEMSDLSGEAKEGVESDTQIASIAVSMKEVNLNDIDDDSEDLNAIDEDFVDVNIHDIDESEYTALDAEIFCDNTADASLPLAPEVPAVAADSASVFPPSPPSAEDMHRSPGGVASSAKNHSDTGASCKHSATSTTAKGLEGENLKPNNCSPMQA</sequence>
<feature type="region of interest" description="Disordered" evidence="1">
    <location>
        <begin position="391"/>
        <end position="537"/>
    </location>
</feature>
<accession>A0A7S3M0C7</accession>
<feature type="compositionally biased region" description="Polar residues" evidence="1">
    <location>
        <begin position="1330"/>
        <end position="1339"/>
    </location>
</feature>
<evidence type="ECO:0000313" key="3">
    <source>
        <dbReference type="EMBL" id="CAE0274556.1"/>
    </source>
</evidence>
<feature type="compositionally biased region" description="Acidic residues" evidence="1">
    <location>
        <begin position="517"/>
        <end position="537"/>
    </location>
</feature>
<feature type="compositionally biased region" description="Acidic residues" evidence="1">
    <location>
        <begin position="186"/>
        <end position="195"/>
    </location>
</feature>
<name>A0A7S3M0C7_9STRA</name>
<feature type="region of interest" description="Disordered" evidence="1">
    <location>
        <begin position="1277"/>
        <end position="1339"/>
    </location>
</feature>
<feature type="compositionally biased region" description="Acidic residues" evidence="1">
    <location>
        <begin position="443"/>
        <end position="474"/>
    </location>
</feature>
<feature type="compositionally biased region" description="Basic and acidic residues" evidence="1">
    <location>
        <begin position="865"/>
        <end position="880"/>
    </location>
</feature>
<protein>
    <recommendedName>
        <fullName evidence="2">J domain-containing protein</fullName>
    </recommendedName>
</protein>
<feature type="region of interest" description="Disordered" evidence="1">
    <location>
        <begin position="1002"/>
        <end position="1027"/>
    </location>
</feature>
<feature type="compositionally biased region" description="Basic and acidic residues" evidence="1">
    <location>
        <begin position="393"/>
        <end position="442"/>
    </location>
</feature>
<feature type="compositionally biased region" description="Polar residues" evidence="1">
    <location>
        <begin position="1301"/>
        <end position="1321"/>
    </location>
</feature>
<dbReference type="EMBL" id="HBIC01006463">
    <property type="protein sequence ID" value="CAE0274556.1"/>
    <property type="molecule type" value="Transcribed_RNA"/>
</dbReference>
<evidence type="ECO:0000256" key="1">
    <source>
        <dbReference type="SAM" id="MobiDB-lite"/>
    </source>
</evidence>